<gene>
    <name evidence="8" type="ORF">POL72_30005</name>
</gene>
<dbReference type="InterPro" id="IPR005490">
    <property type="entry name" value="LD_TPept_cat_dom"/>
</dbReference>
<keyword evidence="9" id="KW-1185">Reference proteome</keyword>
<comment type="caution">
    <text evidence="8">The sequence shown here is derived from an EMBL/GenBank/DDBJ whole genome shotgun (WGS) entry which is preliminary data.</text>
</comment>
<keyword evidence="6" id="KW-0961">Cell wall biogenesis/degradation</keyword>
<accession>A0ABT5C6H8</accession>
<dbReference type="SUPFAM" id="SSF141523">
    <property type="entry name" value="L,D-transpeptidase catalytic domain-like"/>
    <property type="match status" value="1"/>
</dbReference>
<dbReference type="EMBL" id="JAQNDK010000003">
    <property type="protein sequence ID" value="MDC0682010.1"/>
    <property type="molecule type" value="Genomic_DNA"/>
</dbReference>
<organism evidence="8 9">
    <name type="scientific">Sorangium atrum</name>
    <dbReference type="NCBI Taxonomy" id="2995308"/>
    <lineage>
        <taxon>Bacteria</taxon>
        <taxon>Pseudomonadati</taxon>
        <taxon>Myxococcota</taxon>
        <taxon>Polyangia</taxon>
        <taxon>Polyangiales</taxon>
        <taxon>Polyangiaceae</taxon>
        <taxon>Sorangium</taxon>
    </lineage>
</organism>
<evidence type="ECO:0000313" key="8">
    <source>
        <dbReference type="EMBL" id="MDC0682010.1"/>
    </source>
</evidence>
<dbReference type="InterPro" id="IPR038063">
    <property type="entry name" value="Transpep_catalytic_dom"/>
</dbReference>
<comment type="pathway">
    <text evidence="1">Cell wall biogenesis; peptidoglycan biosynthesis.</text>
</comment>
<comment type="similarity">
    <text evidence="2">Belongs to the YkuD family.</text>
</comment>
<name>A0ABT5C6H8_9BACT</name>
<dbReference type="RefSeq" id="WP_272099525.1">
    <property type="nucleotide sequence ID" value="NZ_JAQNDK010000003.1"/>
</dbReference>
<evidence type="ECO:0000256" key="4">
    <source>
        <dbReference type="ARBA" id="ARBA00022960"/>
    </source>
</evidence>
<evidence type="ECO:0000313" key="9">
    <source>
        <dbReference type="Proteomes" id="UP001217485"/>
    </source>
</evidence>
<dbReference type="CDD" id="cd16913">
    <property type="entry name" value="YkuD_like"/>
    <property type="match status" value="1"/>
</dbReference>
<sequence length="565" mass="60491">MPLASMPTDLSRSASSPRRRTPLLCAPRRTEGGPRSRRVDGRLASVLVALTMCGCKPAGAAVELSKEGASDDGALEVAALPADGPKLVALRAGTPVLARPQAGARKLGELYPGAAVVRSSEPYGRAGCSGGWYAVRPRGFVCAGDGATLNTDVLALLPAPPDTSRPLPYRYGRARTQGTPVYFGVPSREEVQRAEPDLDRHLERVQRSDAQLGASANDVPLDARGVSSGPPVLLPRGDGIGEDGRRTEAGYFFFPIADAVAPLPPVAALGIDIGGKDGAHVDLRAALKTVALRKGSGVAITRAFTAGAADGRRFGVTPDGRLIPTDRLQAALGSPWHGLDVEKLGLPVAFVHRHDVHTWSLGRGKASENDEELERHTGVPLTGRFRTVDGVRFEEARDGFWLRAQDLVVVVRRTKLPDFAKGSQRWLDVSLVNQTLTAYEGQKPIYATLISSGRDQLRDPESTASTARGTFRVRSKHVTRNIDPREVADSFDVTDAPWVMDLAPGQAITGMYLGAGVGEAQGFHDIALTPIDARRIFLWAEPELPEGWHAVYSNDEEGTLVHVRP</sequence>
<dbReference type="Gene3D" id="2.40.440.10">
    <property type="entry name" value="L,D-transpeptidase catalytic domain-like"/>
    <property type="match status" value="1"/>
</dbReference>
<evidence type="ECO:0000256" key="6">
    <source>
        <dbReference type="ARBA" id="ARBA00023316"/>
    </source>
</evidence>
<keyword evidence="3" id="KW-0808">Transferase</keyword>
<keyword evidence="5" id="KW-0573">Peptidoglycan synthesis</keyword>
<keyword evidence="4" id="KW-0133">Cell shape</keyword>
<evidence type="ECO:0000256" key="3">
    <source>
        <dbReference type="ARBA" id="ARBA00022679"/>
    </source>
</evidence>
<feature type="region of interest" description="Disordered" evidence="7">
    <location>
        <begin position="1"/>
        <end position="38"/>
    </location>
</feature>
<feature type="compositionally biased region" description="Basic and acidic residues" evidence="7">
    <location>
        <begin position="28"/>
        <end position="38"/>
    </location>
</feature>
<proteinExistence type="inferred from homology"/>
<reference evidence="8 9" key="1">
    <citation type="submission" date="2023-01" db="EMBL/GenBank/DDBJ databases">
        <title>Minimal conservation of predation-associated metabolite biosynthetic gene clusters underscores biosynthetic potential of Myxococcota including descriptions for ten novel species: Archangium lansinium sp. nov., Myxococcus landrumus sp. nov., Nannocystis bai.</title>
        <authorList>
            <person name="Ahearne A."/>
            <person name="Stevens C."/>
            <person name="Dowd S."/>
        </authorList>
    </citation>
    <scope>NUCLEOTIDE SEQUENCE [LARGE SCALE GENOMIC DNA]</scope>
    <source>
        <strain evidence="8 9">WIWO2</strain>
    </source>
</reference>
<feature type="region of interest" description="Disordered" evidence="7">
    <location>
        <begin position="219"/>
        <end position="239"/>
    </location>
</feature>
<dbReference type="Proteomes" id="UP001217485">
    <property type="component" value="Unassembled WGS sequence"/>
</dbReference>
<evidence type="ECO:0000256" key="5">
    <source>
        <dbReference type="ARBA" id="ARBA00022984"/>
    </source>
</evidence>
<evidence type="ECO:0000256" key="7">
    <source>
        <dbReference type="SAM" id="MobiDB-lite"/>
    </source>
</evidence>
<evidence type="ECO:0000256" key="2">
    <source>
        <dbReference type="ARBA" id="ARBA00005992"/>
    </source>
</evidence>
<evidence type="ECO:0000256" key="1">
    <source>
        <dbReference type="ARBA" id="ARBA00004752"/>
    </source>
</evidence>
<protein>
    <submittedName>
        <fullName evidence="8">L,D-transpeptidase</fullName>
    </submittedName>
</protein>